<evidence type="ECO:0000259" key="4">
    <source>
        <dbReference type="Pfam" id="PF01145"/>
    </source>
</evidence>
<gene>
    <name evidence="5" type="ORF">LIER_01553</name>
</gene>
<protein>
    <recommendedName>
        <fullName evidence="3">Flotillin-like</fullName>
    </recommendedName>
</protein>
<comment type="similarity">
    <text evidence="1 3">Belongs to the band 7/mec-2 family. Flotillin subfamily.</text>
</comment>
<proteinExistence type="inferred from homology"/>
<dbReference type="AlphaFoldDB" id="A0AAV3NMJ3"/>
<dbReference type="GO" id="GO:0005901">
    <property type="term" value="C:caveola"/>
    <property type="evidence" value="ECO:0007669"/>
    <property type="project" value="UniProtKB-SubCell"/>
</dbReference>
<dbReference type="InterPro" id="IPR001107">
    <property type="entry name" value="Band_7"/>
</dbReference>
<dbReference type="PANTHER" id="PTHR13806">
    <property type="entry name" value="FLOTILLIN-RELATED"/>
    <property type="match status" value="1"/>
</dbReference>
<keyword evidence="2 3" id="KW-0472">Membrane</keyword>
<keyword evidence="3" id="KW-1003">Cell membrane</keyword>
<feature type="domain" description="Band 7" evidence="4">
    <location>
        <begin position="21"/>
        <end position="185"/>
    </location>
</feature>
<evidence type="ECO:0000313" key="6">
    <source>
        <dbReference type="Proteomes" id="UP001454036"/>
    </source>
</evidence>
<dbReference type="Pfam" id="PF01145">
    <property type="entry name" value="Band_7"/>
    <property type="match status" value="1"/>
</dbReference>
<sequence>MVGYIVASPSEILAITGSYISDIKLTKKKLLWPFQKCVKVDISPVNYTFDVQAMSIEKLPFVLPAVFTIGPRADDYPSLLKYTKLMSSHDKMSNHVTELVRGIIEGETRVLAASMTMEQIFNGTKEFKQQVFDKVQLELDQFGLHIYNANVKQLVDVPGHEYFSYLGQKTQMEAANKAKIDVAEATMHGEIGAKAREGSTVQNAAKIDAETKIAATKRQGERQKEEINVKTDVEIFQNQRAAEVAEANAELAKKKAGWTQIAKVAEVEATKAVDIREAELQKEVELKNAMAQTEKLKAEYLSKASVDYEIKVQEANSAFYNNQKVAEGVLFEKVKNAEAQRALADAAYYSRQQAANGDLYAKMKEAEGITAIAEAQGRQLETLLKAVNGNYASLRDYMMLSSGLFQDIAKINGQAIQGLKPKISIWSGANGGDGGTMKDVAGLYKMLPPLFQTVHEQTGMVPPPWLGTLPEPSTKSTSNGSNS</sequence>
<accession>A0AAV3NMJ3</accession>
<evidence type="ECO:0000256" key="1">
    <source>
        <dbReference type="ARBA" id="ARBA00007161"/>
    </source>
</evidence>
<dbReference type="Gene3D" id="3.30.479.30">
    <property type="entry name" value="Band 7 domain"/>
    <property type="match status" value="1"/>
</dbReference>
<dbReference type="InterPro" id="IPR036013">
    <property type="entry name" value="Band_7/SPFH_dom_sf"/>
</dbReference>
<evidence type="ECO:0000313" key="5">
    <source>
        <dbReference type="EMBL" id="GAA0140147.1"/>
    </source>
</evidence>
<dbReference type="PANTHER" id="PTHR13806:SF37">
    <property type="entry name" value="FLOTILLIN-LIKE"/>
    <property type="match status" value="1"/>
</dbReference>
<reference evidence="5 6" key="1">
    <citation type="submission" date="2024-01" db="EMBL/GenBank/DDBJ databases">
        <title>The complete chloroplast genome sequence of Lithospermum erythrorhizon: insights into the phylogenetic relationship among Boraginaceae species and the maternal lineages of purple gromwells.</title>
        <authorList>
            <person name="Okada T."/>
            <person name="Watanabe K."/>
        </authorList>
    </citation>
    <scope>NUCLEOTIDE SEQUENCE [LARGE SCALE GENOMIC DNA]</scope>
</reference>
<dbReference type="Proteomes" id="UP001454036">
    <property type="component" value="Unassembled WGS sequence"/>
</dbReference>
<comment type="caution">
    <text evidence="5">The sequence shown here is derived from an EMBL/GenBank/DDBJ whole genome shotgun (WGS) entry which is preliminary data.</text>
</comment>
<dbReference type="CDD" id="cd03399">
    <property type="entry name" value="SPFH_flotillin"/>
    <property type="match status" value="1"/>
</dbReference>
<comment type="subcellular location">
    <subcellularLocation>
        <location evidence="3">Cell membrane</location>
        <topology evidence="3">Lipid-anchor</topology>
    </subcellularLocation>
    <subcellularLocation>
        <location evidence="3">Membrane</location>
        <location evidence="3">Caveola</location>
    </subcellularLocation>
</comment>
<dbReference type="SUPFAM" id="SSF117892">
    <property type="entry name" value="Band 7/SPFH domain"/>
    <property type="match status" value="1"/>
</dbReference>
<organism evidence="5 6">
    <name type="scientific">Lithospermum erythrorhizon</name>
    <name type="common">Purple gromwell</name>
    <name type="synonym">Lithospermum officinale var. erythrorhizon</name>
    <dbReference type="NCBI Taxonomy" id="34254"/>
    <lineage>
        <taxon>Eukaryota</taxon>
        <taxon>Viridiplantae</taxon>
        <taxon>Streptophyta</taxon>
        <taxon>Embryophyta</taxon>
        <taxon>Tracheophyta</taxon>
        <taxon>Spermatophyta</taxon>
        <taxon>Magnoliopsida</taxon>
        <taxon>eudicotyledons</taxon>
        <taxon>Gunneridae</taxon>
        <taxon>Pentapetalae</taxon>
        <taxon>asterids</taxon>
        <taxon>lamiids</taxon>
        <taxon>Boraginales</taxon>
        <taxon>Boraginaceae</taxon>
        <taxon>Boraginoideae</taxon>
        <taxon>Lithospermeae</taxon>
        <taxon>Lithospermum</taxon>
    </lineage>
</organism>
<name>A0AAV3NMJ3_LITER</name>
<evidence type="ECO:0000256" key="3">
    <source>
        <dbReference type="RuleBase" id="RU366054"/>
    </source>
</evidence>
<dbReference type="InterPro" id="IPR027705">
    <property type="entry name" value="Flotillin_fam"/>
</dbReference>
<dbReference type="EMBL" id="BAABME010000151">
    <property type="protein sequence ID" value="GAA0140147.1"/>
    <property type="molecule type" value="Genomic_DNA"/>
</dbReference>
<keyword evidence="6" id="KW-1185">Reference proteome</keyword>
<evidence type="ECO:0000256" key="2">
    <source>
        <dbReference type="ARBA" id="ARBA00023136"/>
    </source>
</evidence>